<accession>A0A8K0XT77</accession>
<protein>
    <recommendedName>
        <fullName evidence="7">Cytochrome c oxidase subunit 8, mitochondrial</fullName>
    </recommendedName>
    <alternativeName>
        <fullName evidence="7">Cytochrome c oxidase polypeptide VIII</fullName>
    </alternativeName>
</protein>
<keyword evidence="6 7" id="KW-0472">Membrane</keyword>
<keyword evidence="7" id="KW-1133">Transmembrane helix</keyword>
<comment type="subcellular location">
    <subcellularLocation>
        <location evidence="1 7">Mitochondrion inner membrane</location>
        <topology evidence="1 7">Single-pass membrane protein</topology>
    </subcellularLocation>
</comment>
<dbReference type="InterPro" id="IPR036636">
    <property type="entry name" value="COX7C/Cox8_sf"/>
</dbReference>
<evidence type="ECO:0000256" key="5">
    <source>
        <dbReference type="ARBA" id="ARBA00023128"/>
    </source>
</evidence>
<evidence type="ECO:0000256" key="7">
    <source>
        <dbReference type="RuleBase" id="RU368123"/>
    </source>
</evidence>
<dbReference type="GO" id="GO:0006123">
    <property type="term" value="P:mitochondrial electron transport, cytochrome c to oxygen"/>
    <property type="evidence" value="ECO:0007669"/>
    <property type="project" value="UniProtKB-UniRule"/>
</dbReference>
<gene>
    <name evidence="8" type="ORF">BXZ70DRAFT_920461</name>
</gene>
<name>A0A8K0XT77_9AGAR</name>
<evidence type="ECO:0000313" key="8">
    <source>
        <dbReference type="EMBL" id="KAH8105326.1"/>
    </source>
</evidence>
<evidence type="ECO:0000256" key="3">
    <source>
        <dbReference type="ARBA" id="ARBA00010514"/>
    </source>
</evidence>
<dbReference type="Pfam" id="PF02935">
    <property type="entry name" value="COX7C"/>
    <property type="match status" value="1"/>
</dbReference>
<dbReference type="GO" id="GO:0045277">
    <property type="term" value="C:respiratory chain complex IV"/>
    <property type="evidence" value="ECO:0007669"/>
    <property type="project" value="UniProtKB-UniRule"/>
</dbReference>
<dbReference type="Gene3D" id="4.10.49.10">
    <property type="entry name" value="Cytochrome c oxidase subunit VIIc"/>
    <property type="match status" value="1"/>
</dbReference>
<keyword evidence="9" id="KW-1185">Reference proteome</keyword>
<feature type="transmembrane region" description="Helical" evidence="7">
    <location>
        <begin position="54"/>
        <end position="73"/>
    </location>
</feature>
<evidence type="ECO:0000256" key="1">
    <source>
        <dbReference type="ARBA" id="ARBA00004434"/>
    </source>
</evidence>
<keyword evidence="5 7" id="KW-0496">Mitochondrion</keyword>
<evidence type="ECO:0000256" key="6">
    <source>
        <dbReference type="ARBA" id="ARBA00023136"/>
    </source>
</evidence>
<dbReference type="SUPFAM" id="SSF81427">
    <property type="entry name" value="Mitochondrial cytochrome c oxidase subunit VIIc (aka VIIIa)"/>
    <property type="match status" value="1"/>
</dbReference>
<keyword evidence="4 7" id="KW-0999">Mitochondrion inner membrane</keyword>
<dbReference type="EMBL" id="JAEVFJ010000004">
    <property type="protein sequence ID" value="KAH8105326.1"/>
    <property type="molecule type" value="Genomic_DNA"/>
</dbReference>
<evidence type="ECO:0000256" key="4">
    <source>
        <dbReference type="ARBA" id="ARBA00022792"/>
    </source>
</evidence>
<evidence type="ECO:0000313" key="9">
    <source>
        <dbReference type="Proteomes" id="UP000813824"/>
    </source>
</evidence>
<comment type="function">
    <text evidence="7">Component of the cytochrome c oxidase, the last enzyme in the mitochondrial electron transport chain which drives oxidative phosphorylation. The respiratory chain contains 3 multisubunit complexes succinate dehydrogenase (complex II, CII), ubiquinol-cytochrome c oxidoreductase (cytochrome b-c1 complex, complex III, CIII) and cytochrome c oxidase (complex IV, CIV), that cooperate to transfer electrons derived from NADH and succinate to molecular oxygen, creating an electrochemical gradient over the inner membrane that drives transmembrane transport and the ATP synthase. Cytochrome c oxidase is the component of the respiratory chain that catalyzes the reduction of oxygen to water. Electrons originating from reduced cytochrome c in the intermembrane space (IMS) are transferred via the dinuclear copper A center (CU(A)) of subunit 2 and heme A of subunit 1 to the active site in subunit 1, a binuclear center (BNC) formed by heme A3 and copper B (CU(B)). The BNC reduces molecular oxygen to 2 water molecules using 4 electrons from cytochrome c in the IMS and 4 protons from the mitochondrial matrix.</text>
</comment>
<comment type="caution">
    <text evidence="8">The sequence shown here is derived from an EMBL/GenBank/DDBJ whole genome shotgun (WGS) entry which is preliminary data.</text>
</comment>
<dbReference type="AlphaFoldDB" id="A0A8K0XT77"/>
<sequence length="81" mass="8846">MSLIRASSSSMRLALNSGRVQSTPRLARFASDHAAGHNPVPFNMANKKSFKYKYLTFLATGFSIPFIAVSYQLKKFGGSTA</sequence>
<reference evidence="8" key="1">
    <citation type="journal article" date="2021" name="New Phytol.">
        <title>Evolutionary innovations through gain and loss of genes in the ectomycorrhizal Boletales.</title>
        <authorList>
            <person name="Wu G."/>
            <person name="Miyauchi S."/>
            <person name="Morin E."/>
            <person name="Kuo A."/>
            <person name="Drula E."/>
            <person name="Varga T."/>
            <person name="Kohler A."/>
            <person name="Feng B."/>
            <person name="Cao Y."/>
            <person name="Lipzen A."/>
            <person name="Daum C."/>
            <person name="Hundley H."/>
            <person name="Pangilinan J."/>
            <person name="Johnson J."/>
            <person name="Barry K."/>
            <person name="LaButti K."/>
            <person name="Ng V."/>
            <person name="Ahrendt S."/>
            <person name="Min B."/>
            <person name="Choi I.G."/>
            <person name="Park H."/>
            <person name="Plett J.M."/>
            <person name="Magnuson J."/>
            <person name="Spatafora J.W."/>
            <person name="Nagy L.G."/>
            <person name="Henrissat B."/>
            <person name="Grigoriev I.V."/>
            <person name="Yang Z.L."/>
            <person name="Xu J."/>
            <person name="Martin F.M."/>
        </authorList>
    </citation>
    <scope>NUCLEOTIDE SEQUENCE</scope>
    <source>
        <strain evidence="8">KKN 215</strain>
    </source>
</reference>
<comment type="similarity">
    <text evidence="3 7">Belongs to the cytochrome c oxidase VIIc family.</text>
</comment>
<organism evidence="8 9">
    <name type="scientific">Cristinia sonorae</name>
    <dbReference type="NCBI Taxonomy" id="1940300"/>
    <lineage>
        <taxon>Eukaryota</taxon>
        <taxon>Fungi</taxon>
        <taxon>Dikarya</taxon>
        <taxon>Basidiomycota</taxon>
        <taxon>Agaricomycotina</taxon>
        <taxon>Agaricomycetes</taxon>
        <taxon>Agaricomycetidae</taxon>
        <taxon>Agaricales</taxon>
        <taxon>Pleurotineae</taxon>
        <taxon>Stephanosporaceae</taxon>
        <taxon>Cristinia</taxon>
    </lineage>
</organism>
<keyword evidence="7" id="KW-0812">Transmembrane</keyword>
<dbReference type="InterPro" id="IPR004202">
    <property type="entry name" value="COX7C/Cox8"/>
</dbReference>
<dbReference type="UniPathway" id="UPA00705"/>
<dbReference type="GO" id="GO:0005743">
    <property type="term" value="C:mitochondrial inner membrane"/>
    <property type="evidence" value="ECO:0007669"/>
    <property type="project" value="UniProtKB-SubCell"/>
</dbReference>
<keyword evidence="7" id="KW-0809">Transit peptide</keyword>
<dbReference type="OrthoDB" id="9974841at2759"/>
<comment type="subunit">
    <text evidence="7">Component of the cytochrome c oxidase (complex IV, CIV), a multisubunit enzyme composed of a catalytic core of 3 subunits and several supernumerary subunits. The complex exists as a monomer or a dimer and forms supercomplexes (SCs) in the inner mitochondrial membrane with ubiquinol-cytochrome c oxidoreductase (cytochrome b-c1 complex, complex III, CIII).</text>
</comment>
<comment type="pathway">
    <text evidence="2 7">Energy metabolism; oxidative phosphorylation.</text>
</comment>
<dbReference type="Proteomes" id="UP000813824">
    <property type="component" value="Unassembled WGS sequence"/>
</dbReference>
<evidence type="ECO:0000256" key="2">
    <source>
        <dbReference type="ARBA" id="ARBA00004673"/>
    </source>
</evidence>
<proteinExistence type="inferred from homology"/>